<evidence type="ECO:0000313" key="1">
    <source>
        <dbReference type="EMBL" id="MBO8445707.1"/>
    </source>
</evidence>
<dbReference type="Pfam" id="PF19867">
    <property type="entry name" value="DUF6340"/>
    <property type="match status" value="1"/>
</dbReference>
<name>A0A9D9ECZ4_9BACT</name>
<dbReference type="AlphaFoldDB" id="A0A9D9ECZ4"/>
<dbReference type="EMBL" id="JADIMO010000107">
    <property type="protein sequence ID" value="MBO8445707.1"/>
    <property type="molecule type" value="Genomic_DNA"/>
</dbReference>
<reference evidence="1" key="2">
    <citation type="journal article" date="2021" name="PeerJ">
        <title>Extensive microbial diversity within the chicken gut microbiome revealed by metagenomics and culture.</title>
        <authorList>
            <person name="Gilroy R."/>
            <person name="Ravi A."/>
            <person name="Getino M."/>
            <person name="Pursley I."/>
            <person name="Horton D.L."/>
            <person name="Alikhan N.F."/>
            <person name="Baker D."/>
            <person name="Gharbi K."/>
            <person name="Hall N."/>
            <person name="Watson M."/>
            <person name="Adriaenssens E.M."/>
            <person name="Foster-Nyarko E."/>
            <person name="Jarju S."/>
            <person name="Secka A."/>
            <person name="Antonio M."/>
            <person name="Oren A."/>
            <person name="Chaudhuri R.R."/>
            <person name="La Ragione R."/>
            <person name="Hildebrand F."/>
            <person name="Pallen M.J."/>
        </authorList>
    </citation>
    <scope>NUCLEOTIDE SEQUENCE</scope>
    <source>
        <strain evidence="1">D5-748</strain>
    </source>
</reference>
<proteinExistence type="predicted"/>
<dbReference type="InterPro" id="IPR045921">
    <property type="entry name" value="DUF6340"/>
</dbReference>
<comment type="caution">
    <text evidence="1">The sequence shown here is derived from an EMBL/GenBank/DDBJ whole genome shotgun (WGS) entry which is preliminary data.</text>
</comment>
<protein>
    <submittedName>
        <fullName evidence="1">Uncharacterized protein</fullName>
    </submittedName>
</protein>
<accession>A0A9D9ECZ4</accession>
<reference evidence="1" key="1">
    <citation type="submission" date="2020-10" db="EMBL/GenBank/DDBJ databases">
        <authorList>
            <person name="Gilroy R."/>
        </authorList>
    </citation>
    <scope>NUCLEOTIDE SEQUENCE</scope>
    <source>
        <strain evidence="1">D5-748</strain>
    </source>
</reference>
<dbReference type="Proteomes" id="UP000823619">
    <property type="component" value="Unassembled WGS sequence"/>
</dbReference>
<organism evidence="1 2">
    <name type="scientific">Candidatus Cryptobacteroides merdavium</name>
    <dbReference type="NCBI Taxonomy" id="2840769"/>
    <lineage>
        <taxon>Bacteria</taxon>
        <taxon>Pseudomonadati</taxon>
        <taxon>Bacteroidota</taxon>
        <taxon>Bacteroidia</taxon>
        <taxon>Bacteroidales</taxon>
        <taxon>Candidatus Cryptobacteroides</taxon>
    </lineage>
</organism>
<sequence length="317" mass="35164">MKLRNFLFILFLLPLASCGPLSFMMSVDMRHPSRSGLELGHKSFSVAYVDNGNAVDSAFIASVSEGFAQRLEAEYFDGEPVIMIYNIDGQEGADYSSKDSVLNVLMDTGSDVVFLFDAPETGEVTLSAPQKVETPAVRDSAYIVEASLPYSIRLYVYDSMNKDDEVLEYTGSAAAKPVAYTDGNDTDSVLVAKALSAVASPAREAGNISGAPFLPRWVEEDFTFVYFDNGQMAWIDAAVAAHDCRWQDAMDIWLKLTDTGNLERRSCAAYNLAVTFYILGRYDMAKEWLDVSDADYPLHLSYDMRRKIEAKLGRQVK</sequence>
<evidence type="ECO:0000313" key="2">
    <source>
        <dbReference type="Proteomes" id="UP000823619"/>
    </source>
</evidence>
<gene>
    <name evidence="1" type="ORF">IAC23_08465</name>
</gene>